<gene>
    <name evidence="2" type="ORF">RF11_10167</name>
</gene>
<dbReference type="OMA" id="WINSETS"/>
<accession>A0A0C2MFV9</accession>
<dbReference type="InterPro" id="IPR012348">
    <property type="entry name" value="RNR-like"/>
</dbReference>
<comment type="similarity">
    <text evidence="1">Belongs to the ribonucleoside diphosphate reductase small chain family.</text>
</comment>
<dbReference type="PANTHER" id="PTHR23409:SF18">
    <property type="entry name" value="RIBONUCLEOSIDE-DIPHOSPHATE REDUCTASE SUBUNIT M2"/>
    <property type="match status" value="1"/>
</dbReference>
<dbReference type="SUPFAM" id="SSF47240">
    <property type="entry name" value="Ferritin-like"/>
    <property type="match status" value="1"/>
</dbReference>
<protein>
    <submittedName>
        <fullName evidence="2">Ribonucleoside-diphosphate reductase subunit M2</fullName>
    </submittedName>
</protein>
<dbReference type="GO" id="GO:0004748">
    <property type="term" value="F:ribonucleoside-diphosphate reductase activity, thioredoxin disulfide as acceptor"/>
    <property type="evidence" value="ECO:0007669"/>
    <property type="project" value="TreeGrafter"/>
</dbReference>
<dbReference type="PROSITE" id="PS00368">
    <property type="entry name" value="RIBORED_SMALL"/>
    <property type="match status" value="1"/>
</dbReference>
<dbReference type="InterPro" id="IPR030475">
    <property type="entry name" value="RNR_small_AS"/>
</dbReference>
<dbReference type="AlphaFoldDB" id="A0A0C2MFV9"/>
<evidence type="ECO:0000313" key="3">
    <source>
        <dbReference type="Proteomes" id="UP000031668"/>
    </source>
</evidence>
<name>A0A0C2MFV9_THEKT</name>
<dbReference type="OrthoDB" id="10248373at2759"/>
<evidence type="ECO:0000256" key="1">
    <source>
        <dbReference type="ARBA" id="ARBA00009303"/>
    </source>
</evidence>
<dbReference type="GO" id="GO:0009263">
    <property type="term" value="P:deoxyribonucleotide biosynthetic process"/>
    <property type="evidence" value="ECO:0007669"/>
    <property type="project" value="InterPro"/>
</dbReference>
<dbReference type="Gene3D" id="1.10.620.20">
    <property type="entry name" value="Ribonucleotide Reductase, subunit A"/>
    <property type="match status" value="1"/>
</dbReference>
<dbReference type="GO" id="GO:0005829">
    <property type="term" value="C:cytosol"/>
    <property type="evidence" value="ECO:0007669"/>
    <property type="project" value="TreeGrafter"/>
</dbReference>
<organism evidence="2 3">
    <name type="scientific">Thelohanellus kitauei</name>
    <name type="common">Myxosporean</name>
    <dbReference type="NCBI Taxonomy" id="669202"/>
    <lineage>
        <taxon>Eukaryota</taxon>
        <taxon>Metazoa</taxon>
        <taxon>Cnidaria</taxon>
        <taxon>Myxozoa</taxon>
        <taxon>Myxosporea</taxon>
        <taxon>Bivalvulida</taxon>
        <taxon>Platysporina</taxon>
        <taxon>Myxobolidae</taxon>
        <taxon>Thelohanellus</taxon>
    </lineage>
</organism>
<proteinExistence type="inferred from homology"/>
<dbReference type="PANTHER" id="PTHR23409">
    <property type="entry name" value="RIBONUCLEOSIDE-DIPHOSPHATE REDUCTASE SMALL CHAIN"/>
    <property type="match status" value="1"/>
</dbReference>
<comment type="caution">
    <text evidence="2">The sequence shown here is derived from an EMBL/GenBank/DDBJ whole genome shotgun (WGS) entry which is preliminary data.</text>
</comment>
<evidence type="ECO:0000313" key="2">
    <source>
        <dbReference type="EMBL" id="KII66061.1"/>
    </source>
</evidence>
<dbReference type="InterPro" id="IPR000358">
    <property type="entry name" value="RNR_small_fam"/>
</dbReference>
<dbReference type="Proteomes" id="UP000031668">
    <property type="component" value="Unassembled WGS sequence"/>
</dbReference>
<sequence>MSGLRNTSKENIDIFNQDFSNQKNQRKSIEVDASEFKFDPALEPVLQPNPNRFVIFPINYHDIWEFYKKAVASFWTVEEVDLSKDLDDWANLKPGERHFISYVLAFFAASDGIVNENLAETFLREAQTPEARFFYGFQVAVENVHSEMYSLLIDTYVKDIDERMKFFRAVETLPCVAKKANWALKWIDQSRAPYNVRVVAFALSKEFSFLVHLLPFFG</sequence>
<dbReference type="Pfam" id="PF00268">
    <property type="entry name" value="Ribonuc_red_sm"/>
    <property type="match status" value="1"/>
</dbReference>
<keyword evidence="3" id="KW-1185">Reference proteome</keyword>
<dbReference type="InterPro" id="IPR033909">
    <property type="entry name" value="RNR_small"/>
</dbReference>
<dbReference type="InterPro" id="IPR009078">
    <property type="entry name" value="Ferritin-like_SF"/>
</dbReference>
<dbReference type="CDD" id="cd01049">
    <property type="entry name" value="RNRR2"/>
    <property type="match status" value="1"/>
</dbReference>
<dbReference type="EMBL" id="JWZT01003622">
    <property type="protein sequence ID" value="KII66061.1"/>
    <property type="molecule type" value="Genomic_DNA"/>
</dbReference>
<reference evidence="2 3" key="1">
    <citation type="journal article" date="2014" name="Genome Biol. Evol.">
        <title>The genome of the myxosporean Thelohanellus kitauei shows adaptations to nutrient acquisition within its fish host.</title>
        <authorList>
            <person name="Yang Y."/>
            <person name="Xiong J."/>
            <person name="Zhou Z."/>
            <person name="Huo F."/>
            <person name="Miao W."/>
            <person name="Ran C."/>
            <person name="Liu Y."/>
            <person name="Zhang J."/>
            <person name="Feng J."/>
            <person name="Wang M."/>
            <person name="Wang M."/>
            <person name="Wang L."/>
            <person name="Yao B."/>
        </authorList>
    </citation>
    <scope>NUCLEOTIDE SEQUENCE [LARGE SCALE GENOMIC DNA]</scope>
    <source>
        <strain evidence="2">Wuqing</strain>
    </source>
</reference>